<proteinExistence type="inferred from homology"/>
<evidence type="ECO:0000256" key="2">
    <source>
        <dbReference type="ARBA" id="ARBA00011900"/>
    </source>
</evidence>
<sequence>DYLENRLKAKVAESLAVAVSANRISLHKELKEKEAQYRAESRLDNNRSMTATRSAGGKVKASGMDPDSVPKIAEIKQKLARFGIVAAEHENAVFTHLLTFFSRYYDKGDFISQRRYKGDTYCLPYAGEEVVLHWANKDQYYTKSGENFSNYAFKLDDGRSVRFRLVQADTAKDNRKDNDKERRFVLIEQHTRTLIDDDGDEYEQPQEPVAEENGELVLRFEYKAMPKGSKQDELVAQAVKAVLNHPIVKARWLDLGRREPTEKNPQRTLLEKCLANYTAKNSADYFIHKDLGGFLRRELDFYIKNEVMNLDDLQYAETFADIEHKLRMIQTLRSIALDLIAFLAQLEDFQKKLWLKKKFVVATHYCVTLDRVPESLYPLVAANQQQWEQWGSLGMLNGKTDLLNQTKAGSVEYLKEHPYLMVDTALFDATFKHTLLATLDHLDESLDGLLIHGDNFQALNLLQERYREQVKCVYIDPPYNTDASAICYKNGYKSSSWVSLIQGRLQITRQLMTDDGVLVAAIDDAQQKELSFLLSESFMGNLLGTICVRSNPSGRPTQAGYAVSHEYLLFAGHSEISVIGRLPPTSEQMARFNQVDEDGAFEWRNLRREGSNSDRNARRGLYYPIYIKGDKISVPQMMWNEIDELWVIEEQPAEGEQVVYPDNDDGVQKTWRWEWKTVMKSNSSLAVRKDRSGKDYIYYKRRPNQNGVVSVSSWFDAKHSATEHGTALLKNLFGASPFSYPKSIHAVVDSIYIAGASNQKTLVLDYFAGSGTTAHAVINLNRQDKGYRKYILVEQGEYFDSVLKPRIQKVVYSAEWKDGKATAPHTGISHAFKVLQIESYEDTLNNLQLRRSQAQQHLLDDLPQSAQEDYLLHYLLDIESRGSLLSVEHFNKPFDCKLKVTVDSAGAYEERSIDLVETFNYLIGLRVKQFDMQMEQGFVLVTGSLPTGEKTLVLWRDVERVDYERLNRLCDKLAINPADSEFDVVYINGDHNIPAMFTSLESEGGITKTLKIRQIEAEFLSRMFTTEGV</sequence>
<keyword evidence="4 9" id="KW-0808">Transferase</keyword>
<dbReference type="GO" id="GO:0003677">
    <property type="term" value="F:DNA binding"/>
    <property type="evidence" value="ECO:0007669"/>
    <property type="project" value="InterPro"/>
</dbReference>
<dbReference type="InterPro" id="IPR029063">
    <property type="entry name" value="SAM-dependent_MTases_sf"/>
</dbReference>
<dbReference type="Proteomes" id="UP000249396">
    <property type="component" value="Unassembled WGS sequence"/>
</dbReference>
<dbReference type="SUPFAM" id="SSF53335">
    <property type="entry name" value="S-adenosyl-L-methionine-dependent methyltransferases"/>
    <property type="match status" value="1"/>
</dbReference>
<keyword evidence="3 9" id="KW-0489">Methyltransferase</keyword>
<evidence type="ECO:0000259" key="8">
    <source>
        <dbReference type="Pfam" id="PF01555"/>
    </source>
</evidence>
<dbReference type="Pfam" id="PF01555">
    <property type="entry name" value="N6_N4_Mtase"/>
    <property type="match status" value="1"/>
</dbReference>
<dbReference type="Gene3D" id="3.40.50.150">
    <property type="entry name" value="Vaccinia Virus protein VP39"/>
    <property type="match status" value="1"/>
</dbReference>
<evidence type="ECO:0000256" key="7">
    <source>
        <dbReference type="SAM" id="MobiDB-lite"/>
    </source>
</evidence>
<feature type="domain" description="DNA methylase N-4/N-6" evidence="8">
    <location>
        <begin position="470"/>
        <end position="798"/>
    </location>
</feature>
<comment type="catalytic activity">
    <reaction evidence="6">
        <text>a 2'-deoxyadenosine in DNA + S-adenosyl-L-methionine = an N(6)-methyl-2'-deoxyadenosine in DNA + S-adenosyl-L-homocysteine + H(+)</text>
        <dbReference type="Rhea" id="RHEA:15197"/>
        <dbReference type="Rhea" id="RHEA-COMP:12418"/>
        <dbReference type="Rhea" id="RHEA-COMP:12419"/>
        <dbReference type="ChEBI" id="CHEBI:15378"/>
        <dbReference type="ChEBI" id="CHEBI:57856"/>
        <dbReference type="ChEBI" id="CHEBI:59789"/>
        <dbReference type="ChEBI" id="CHEBI:90615"/>
        <dbReference type="ChEBI" id="CHEBI:90616"/>
        <dbReference type="EC" id="2.1.1.72"/>
    </reaction>
</comment>
<dbReference type="PROSITE" id="PS00092">
    <property type="entry name" value="N6_MTASE"/>
    <property type="match status" value="1"/>
</dbReference>
<reference evidence="9 10" key="1">
    <citation type="journal article" date="2018" name="Aquat. Microb. Ecol.">
        <title>Gammaproteobacterial methanotrophs dominate.</title>
        <authorList>
            <person name="Rissanen A.J."/>
            <person name="Saarenheimo J."/>
            <person name="Tiirola M."/>
            <person name="Peura S."/>
            <person name="Aalto S.L."/>
            <person name="Karvinen A."/>
            <person name="Nykanen H."/>
        </authorList>
    </citation>
    <scope>NUCLEOTIDE SEQUENCE [LARGE SCALE GENOMIC DNA]</scope>
    <source>
        <strain evidence="9">AMbin10</strain>
    </source>
</reference>
<dbReference type="GO" id="GO:0008170">
    <property type="term" value="F:N-methyltransferase activity"/>
    <property type="evidence" value="ECO:0007669"/>
    <property type="project" value="InterPro"/>
</dbReference>
<dbReference type="EMBL" id="QJPH01000182">
    <property type="protein sequence ID" value="PZN83606.1"/>
    <property type="molecule type" value="Genomic_DNA"/>
</dbReference>
<dbReference type="GO" id="GO:0009007">
    <property type="term" value="F:site-specific DNA-methyltransferase (adenine-specific) activity"/>
    <property type="evidence" value="ECO:0007669"/>
    <property type="project" value="UniProtKB-EC"/>
</dbReference>
<evidence type="ECO:0000256" key="6">
    <source>
        <dbReference type="ARBA" id="ARBA00047942"/>
    </source>
</evidence>
<protein>
    <recommendedName>
        <fullName evidence="2">site-specific DNA-methyltransferase (adenine-specific)</fullName>
        <ecNumber evidence="2">2.1.1.72</ecNumber>
    </recommendedName>
</protein>
<dbReference type="PRINTS" id="PR00506">
    <property type="entry name" value="D21N6MTFRASE"/>
</dbReference>
<feature type="non-terminal residue" evidence="9">
    <location>
        <position position="1"/>
    </location>
</feature>
<dbReference type="EC" id="2.1.1.72" evidence="2"/>
<evidence type="ECO:0000313" key="10">
    <source>
        <dbReference type="Proteomes" id="UP000249396"/>
    </source>
</evidence>
<comment type="caution">
    <text evidence="9">The sequence shown here is derived from an EMBL/GenBank/DDBJ whole genome shotgun (WGS) entry which is preliminary data.</text>
</comment>
<keyword evidence="5" id="KW-0949">S-adenosyl-L-methionine</keyword>
<comment type="similarity">
    <text evidence="1">Belongs to the N(4)/N(6)-methyltransferase family.</text>
</comment>
<name>A0A2W4RM92_9GAMM</name>
<dbReference type="InterPro" id="IPR002295">
    <property type="entry name" value="N4/N6-MTase_EcoPI_Mod-like"/>
</dbReference>
<dbReference type="GO" id="GO:0032259">
    <property type="term" value="P:methylation"/>
    <property type="evidence" value="ECO:0007669"/>
    <property type="project" value="UniProtKB-KW"/>
</dbReference>
<dbReference type="InterPro" id="IPR002941">
    <property type="entry name" value="DNA_methylase_N4/N6"/>
</dbReference>
<evidence type="ECO:0000256" key="4">
    <source>
        <dbReference type="ARBA" id="ARBA00022679"/>
    </source>
</evidence>
<feature type="region of interest" description="Disordered" evidence="7">
    <location>
        <begin position="37"/>
        <end position="64"/>
    </location>
</feature>
<gene>
    <name evidence="9" type="ORF">DM484_04000</name>
</gene>
<evidence type="ECO:0000313" key="9">
    <source>
        <dbReference type="EMBL" id="PZN83606.1"/>
    </source>
</evidence>
<evidence type="ECO:0000256" key="5">
    <source>
        <dbReference type="ARBA" id="ARBA00022691"/>
    </source>
</evidence>
<evidence type="ECO:0000256" key="3">
    <source>
        <dbReference type="ARBA" id="ARBA00022603"/>
    </source>
</evidence>
<dbReference type="AlphaFoldDB" id="A0A2W4RM92"/>
<dbReference type="InterPro" id="IPR002052">
    <property type="entry name" value="DNA_methylase_N6_adenine_CS"/>
</dbReference>
<accession>A0A2W4RM92</accession>
<evidence type="ECO:0000256" key="1">
    <source>
        <dbReference type="ARBA" id="ARBA00006594"/>
    </source>
</evidence>
<organism evidence="9 10">
    <name type="scientific">Candidatus Methylumidiphilus alinenensis</name>
    <dbReference type="NCBI Taxonomy" id="2202197"/>
    <lineage>
        <taxon>Bacteria</taxon>
        <taxon>Pseudomonadati</taxon>
        <taxon>Pseudomonadota</taxon>
        <taxon>Gammaproteobacteria</taxon>
        <taxon>Methylococcales</taxon>
        <taxon>Candidatus Methylumidiphilus</taxon>
    </lineage>
</organism>